<sequence>MIIVNKYNYRGSGLSPWYCSNPNKTFQGQEQDPLKQKSIVEIPISQRGTGVQWVAASKGSIPLGAITAGYEADGTPLYVARAHHSKGLHIGKIKPVSNGATIPIEGVEVLTSFYEVLVLT</sequence>
<organism evidence="1 2">
    <name type="scientific">Anaeromicrobium sediminis</name>
    <dbReference type="NCBI Taxonomy" id="1478221"/>
    <lineage>
        <taxon>Bacteria</taxon>
        <taxon>Bacillati</taxon>
        <taxon>Bacillota</taxon>
        <taxon>Clostridia</taxon>
        <taxon>Peptostreptococcales</taxon>
        <taxon>Thermotaleaceae</taxon>
        <taxon>Anaeromicrobium</taxon>
    </lineage>
</organism>
<name>A0A267MIP4_9FIRM</name>
<proteinExistence type="predicted"/>
<reference evidence="1 2" key="1">
    <citation type="submission" date="2017-06" db="EMBL/GenBank/DDBJ databases">
        <title>Draft genome sequence of anaerobic fermentative bacterium Anaeromicrobium sediminis DY2726D isolated from West Pacific Ocean sediments.</title>
        <authorList>
            <person name="Zeng X."/>
        </authorList>
    </citation>
    <scope>NUCLEOTIDE SEQUENCE [LARGE SCALE GENOMIC DNA]</scope>
    <source>
        <strain evidence="1 2">DY2726D</strain>
    </source>
</reference>
<keyword evidence="2" id="KW-1185">Reference proteome</keyword>
<evidence type="ECO:0000313" key="2">
    <source>
        <dbReference type="Proteomes" id="UP000216024"/>
    </source>
</evidence>
<protein>
    <submittedName>
        <fullName evidence="1">Uncharacterized protein</fullName>
    </submittedName>
</protein>
<dbReference type="InterPro" id="IPR006616">
    <property type="entry name" value="DM9_repeat"/>
</dbReference>
<dbReference type="Proteomes" id="UP000216024">
    <property type="component" value="Unassembled WGS sequence"/>
</dbReference>
<comment type="caution">
    <text evidence="1">The sequence shown here is derived from an EMBL/GenBank/DDBJ whole genome shotgun (WGS) entry which is preliminary data.</text>
</comment>
<dbReference type="EMBL" id="NIBG01000007">
    <property type="protein sequence ID" value="PAB59451.1"/>
    <property type="molecule type" value="Genomic_DNA"/>
</dbReference>
<dbReference type="Pfam" id="PF11901">
    <property type="entry name" value="DM9"/>
    <property type="match status" value="1"/>
</dbReference>
<gene>
    <name evidence="1" type="ORF">CCE28_09550</name>
</gene>
<dbReference type="SMART" id="SM00696">
    <property type="entry name" value="DM9"/>
    <property type="match status" value="1"/>
</dbReference>
<evidence type="ECO:0000313" key="1">
    <source>
        <dbReference type="EMBL" id="PAB59451.1"/>
    </source>
</evidence>
<dbReference type="PANTHER" id="PTHR31649">
    <property type="entry name" value="AGAP009604-PA"/>
    <property type="match status" value="1"/>
</dbReference>
<dbReference type="PANTHER" id="PTHR31649:SF1">
    <property type="entry name" value="FARNESOIC ACID O-METHYL TRANSFERASE DOMAIN-CONTAINING PROTEIN"/>
    <property type="match status" value="1"/>
</dbReference>
<dbReference type="OrthoDB" id="458118at2"/>
<accession>A0A267MIP4</accession>
<dbReference type="AlphaFoldDB" id="A0A267MIP4"/>